<feature type="non-terminal residue" evidence="2">
    <location>
        <position position="1"/>
    </location>
</feature>
<comment type="caution">
    <text evidence="2">The sequence shown here is derived from an EMBL/GenBank/DDBJ whole genome shotgun (WGS) entry which is preliminary data.</text>
</comment>
<evidence type="ECO:0000313" key="3">
    <source>
        <dbReference type="Proteomes" id="UP000257109"/>
    </source>
</evidence>
<dbReference type="EMBL" id="QJKJ01001517">
    <property type="protein sequence ID" value="RDY07244.1"/>
    <property type="molecule type" value="Genomic_DNA"/>
</dbReference>
<dbReference type="InterPro" id="IPR043502">
    <property type="entry name" value="DNA/RNA_pol_sf"/>
</dbReference>
<evidence type="ECO:0008006" key="4">
    <source>
        <dbReference type="Google" id="ProtNLM"/>
    </source>
</evidence>
<dbReference type="InterPro" id="IPR043128">
    <property type="entry name" value="Rev_trsase/Diguanyl_cyclase"/>
</dbReference>
<evidence type="ECO:0000313" key="2">
    <source>
        <dbReference type="EMBL" id="RDY07244.1"/>
    </source>
</evidence>
<dbReference type="SUPFAM" id="SSF56672">
    <property type="entry name" value="DNA/RNA polymerases"/>
    <property type="match status" value="1"/>
</dbReference>
<feature type="region of interest" description="Disordered" evidence="1">
    <location>
        <begin position="72"/>
        <end position="95"/>
    </location>
</feature>
<protein>
    <recommendedName>
        <fullName evidence="4">Reverse transcriptase domain-containing protein</fullName>
    </recommendedName>
</protein>
<organism evidence="2 3">
    <name type="scientific">Mucuna pruriens</name>
    <name type="common">Velvet bean</name>
    <name type="synonym">Dolichos pruriens</name>
    <dbReference type="NCBI Taxonomy" id="157652"/>
    <lineage>
        <taxon>Eukaryota</taxon>
        <taxon>Viridiplantae</taxon>
        <taxon>Streptophyta</taxon>
        <taxon>Embryophyta</taxon>
        <taxon>Tracheophyta</taxon>
        <taxon>Spermatophyta</taxon>
        <taxon>Magnoliopsida</taxon>
        <taxon>eudicotyledons</taxon>
        <taxon>Gunneridae</taxon>
        <taxon>Pentapetalae</taxon>
        <taxon>rosids</taxon>
        <taxon>fabids</taxon>
        <taxon>Fabales</taxon>
        <taxon>Fabaceae</taxon>
        <taxon>Papilionoideae</taxon>
        <taxon>50 kb inversion clade</taxon>
        <taxon>NPAAA clade</taxon>
        <taxon>indigoferoid/millettioid clade</taxon>
        <taxon>Phaseoleae</taxon>
        <taxon>Mucuna</taxon>
    </lineage>
</organism>
<proteinExistence type="predicted"/>
<dbReference type="Gene3D" id="3.30.70.270">
    <property type="match status" value="1"/>
</dbReference>
<gene>
    <name evidence="2" type="ORF">CR513_08678</name>
</gene>
<accession>A0A371HX27</accession>
<dbReference type="Proteomes" id="UP000257109">
    <property type="component" value="Unassembled WGS sequence"/>
</dbReference>
<reference evidence="2" key="1">
    <citation type="submission" date="2018-05" db="EMBL/GenBank/DDBJ databases">
        <title>Draft genome of Mucuna pruriens seed.</title>
        <authorList>
            <person name="Nnadi N.E."/>
            <person name="Vos R."/>
            <person name="Hasami M.H."/>
            <person name="Devisetty U.K."/>
            <person name="Aguiy J.C."/>
        </authorList>
    </citation>
    <scope>NUCLEOTIDE SEQUENCE [LARGE SCALE GENOMIC DNA]</scope>
    <source>
        <strain evidence="2">JCA_2017</strain>
    </source>
</reference>
<sequence>MRCYMMKYPWWQHIYSLEDHGNMITRWPMMGLLIDVGELPRYLPQGHPTLVATNQGDRIDRFHNRSHLAKLREQRDPATGGEAHGKGIGQGKKNPMCYAHDSSSKEGKVLEDVYKHLIPHLDDFLDKLHGACIFSKIDLRSGYHQICM</sequence>
<name>A0A371HX27_MUCPR</name>
<dbReference type="AlphaFoldDB" id="A0A371HX27"/>
<keyword evidence="3" id="KW-1185">Reference proteome</keyword>
<evidence type="ECO:0000256" key="1">
    <source>
        <dbReference type="SAM" id="MobiDB-lite"/>
    </source>
</evidence>
<dbReference type="OrthoDB" id="532959at2759"/>